<sequence length="163" mass="17327">MRFNIAYFVFGLASVAYAVPINSDGSASLPSLEARGSSTVVTFSFSLQHASTAKPSTWTSLMGGGATAKDEEAEKLAKGVVQDLFKILGFTAQLKQGSVFGGSQSQAGRRIDYTADKVPGYESTCSGWAIRNGQTVNGELTGTRDGRYEVVQIENGKKVKQSE</sequence>
<reference evidence="2" key="1">
    <citation type="submission" date="2022-08" db="EMBL/GenBank/DDBJ databases">
        <authorList>
            <consortium name="DOE Joint Genome Institute"/>
            <person name="Min B."/>
            <person name="Riley R."/>
            <person name="Sierra-Patev S."/>
            <person name="Naranjo-Ortiz M."/>
            <person name="Looney B."/>
            <person name="Konkel Z."/>
            <person name="Slot J.C."/>
            <person name="Sakamoto Y."/>
            <person name="Steenwyk J.L."/>
            <person name="Rokas A."/>
            <person name="Carro J."/>
            <person name="Camarero S."/>
            <person name="Ferreira P."/>
            <person name="Molpeceres G."/>
            <person name="Ruiz-Duenas F.J."/>
            <person name="Serrano A."/>
            <person name="Henrissat B."/>
            <person name="Drula E."/>
            <person name="Hughes K.W."/>
            <person name="Mata J.L."/>
            <person name="Ishikawa N.K."/>
            <person name="Vargas-Isla R."/>
            <person name="Ushijima S."/>
            <person name="Smith C.A."/>
            <person name="Ahrendt S."/>
            <person name="Andreopoulos W."/>
            <person name="He G."/>
            <person name="Labutti K."/>
            <person name="Lipzen A."/>
            <person name="Ng V."/>
            <person name="Sandor L."/>
            <person name="Barry K."/>
            <person name="Martinez A.T."/>
            <person name="Xiao Y."/>
            <person name="Gibbons J.G."/>
            <person name="Terashima K."/>
            <person name="Hibbett D.S."/>
            <person name="Grigoriev I.V."/>
        </authorList>
    </citation>
    <scope>NUCLEOTIDE SEQUENCE</scope>
    <source>
        <strain evidence="2">TFB10291</strain>
    </source>
</reference>
<dbReference type="EMBL" id="MU793570">
    <property type="protein sequence ID" value="KAJ3781349.1"/>
    <property type="molecule type" value="Genomic_DNA"/>
</dbReference>
<keyword evidence="3" id="KW-1185">Reference proteome</keyword>
<feature type="signal peptide" evidence="1">
    <location>
        <begin position="1"/>
        <end position="18"/>
    </location>
</feature>
<accession>A0AA38KL98</accession>
<organism evidence="2 3">
    <name type="scientific">Lentinula aff. detonsa</name>
    <dbReference type="NCBI Taxonomy" id="2804958"/>
    <lineage>
        <taxon>Eukaryota</taxon>
        <taxon>Fungi</taxon>
        <taxon>Dikarya</taxon>
        <taxon>Basidiomycota</taxon>
        <taxon>Agaricomycotina</taxon>
        <taxon>Agaricomycetes</taxon>
        <taxon>Agaricomycetidae</taxon>
        <taxon>Agaricales</taxon>
        <taxon>Marasmiineae</taxon>
        <taxon>Omphalotaceae</taxon>
        <taxon>Lentinula</taxon>
    </lineage>
</organism>
<evidence type="ECO:0000256" key="1">
    <source>
        <dbReference type="SAM" id="SignalP"/>
    </source>
</evidence>
<name>A0AA38KL98_9AGAR</name>
<gene>
    <name evidence="2" type="ORF">GGU10DRAFT_367077</name>
</gene>
<evidence type="ECO:0000313" key="2">
    <source>
        <dbReference type="EMBL" id="KAJ3781349.1"/>
    </source>
</evidence>
<comment type="caution">
    <text evidence="2">The sequence shown here is derived from an EMBL/GenBank/DDBJ whole genome shotgun (WGS) entry which is preliminary data.</text>
</comment>
<protein>
    <submittedName>
        <fullName evidence="2">Uncharacterized protein</fullName>
    </submittedName>
</protein>
<proteinExistence type="predicted"/>
<evidence type="ECO:0000313" key="3">
    <source>
        <dbReference type="Proteomes" id="UP001163798"/>
    </source>
</evidence>
<dbReference type="Proteomes" id="UP001163798">
    <property type="component" value="Unassembled WGS sequence"/>
</dbReference>
<keyword evidence="1" id="KW-0732">Signal</keyword>
<feature type="chain" id="PRO_5041228488" evidence="1">
    <location>
        <begin position="19"/>
        <end position="163"/>
    </location>
</feature>
<dbReference type="AlphaFoldDB" id="A0AA38KL98"/>